<gene>
    <name evidence="2" type="ORF">LVIROSA_LOCUS30088</name>
</gene>
<protein>
    <submittedName>
        <fullName evidence="2">Uncharacterized protein</fullName>
    </submittedName>
</protein>
<evidence type="ECO:0000313" key="2">
    <source>
        <dbReference type="EMBL" id="CAH1444232.1"/>
    </source>
</evidence>
<feature type="transmembrane region" description="Helical" evidence="1">
    <location>
        <begin position="35"/>
        <end position="54"/>
    </location>
</feature>
<accession>A0AAU9P1T6</accession>
<evidence type="ECO:0000313" key="3">
    <source>
        <dbReference type="Proteomes" id="UP001157418"/>
    </source>
</evidence>
<name>A0AAU9P1T6_9ASTR</name>
<dbReference type="Proteomes" id="UP001157418">
    <property type="component" value="Unassembled WGS sequence"/>
</dbReference>
<dbReference type="EMBL" id="CAKMRJ010005523">
    <property type="protein sequence ID" value="CAH1444232.1"/>
    <property type="molecule type" value="Genomic_DNA"/>
</dbReference>
<keyword evidence="1" id="KW-0812">Transmembrane</keyword>
<organism evidence="2 3">
    <name type="scientific">Lactuca virosa</name>
    <dbReference type="NCBI Taxonomy" id="75947"/>
    <lineage>
        <taxon>Eukaryota</taxon>
        <taxon>Viridiplantae</taxon>
        <taxon>Streptophyta</taxon>
        <taxon>Embryophyta</taxon>
        <taxon>Tracheophyta</taxon>
        <taxon>Spermatophyta</taxon>
        <taxon>Magnoliopsida</taxon>
        <taxon>eudicotyledons</taxon>
        <taxon>Gunneridae</taxon>
        <taxon>Pentapetalae</taxon>
        <taxon>asterids</taxon>
        <taxon>campanulids</taxon>
        <taxon>Asterales</taxon>
        <taxon>Asteraceae</taxon>
        <taxon>Cichorioideae</taxon>
        <taxon>Cichorieae</taxon>
        <taxon>Lactucinae</taxon>
        <taxon>Lactuca</taxon>
    </lineage>
</organism>
<sequence>MVASCLKRVEENLQSGVKDILSFIELEPFLPCNSIVILHFLCVLLLEFIVYLAGKHGVSNESMQYKPLGAEMLHLDHAQFTLDSEDDGDDNVKHEGKVLVEKKLDLVQERTVEVKPNSKAPVTVTPCAGYSLIPWEGNKLISIVGHLKNPSEVVNGI</sequence>
<dbReference type="AlphaFoldDB" id="A0AAU9P1T6"/>
<comment type="caution">
    <text evidence="2">The sequence shown here is derived from an EMBL/GenBank/DDBJ whole genome shotgun (WGS) entry which is preliminary data.</text>
</comment>
<evidence type="ECO:0000256" key="1">
    <source>
        <dbReference type="SAM" id="Phobius"/>
    </source>
</evidence>
<proteinExistence type="predicted"/>
<keyword evidence="1" id="KW-0472">Membrane</keyword>
<reference evidence="2 3" key="1">
    <citation type="submission" date="2022-01" db="EMBL/GenBank/DDBJ databases">
        <authorList>
            <person name="Xiong W."/>
            <person name="Schranz E."/>
        </authorList>
    </citation>
    <scope>NUCLEOTIDE SEQUENCE [LARGE SCALE GENOMIC DNA]</scope>
</reference>
<keyword evidence="3" id="KW-1185">Reference proteome</keyword>
<keyword evidence="1" id="KW-1133">Transmembrane helix</keyword>